<sequence>MVAAFFATALPAAGFFSAGLFAADSFATPRRGPRFDAGVFAPAASAGAIAARADVRAVAFLAMAAPRIGAAANEKGRDANVPIGAAARYRSGLD</sequence>
<organism evidence="2 3">
    <name type="scientific">Lysobacter enzymogenes</name>
    <dbReference type="NCBI Taxonomy" id="69"/>
    <lineage>
        <taxon>Bacteria</taxon>
        <taxon>Pseudomonadati</taxon>
        <taxon>Pseudomonadota</taxon>
        <taxon>Gammaproteobacteria</taxon>
        <taxon>Lysobacterales</taxon>
        <taxon>Lysobacteraceae</taxon>
        <taxon>Lysobacter</taxon>
    </lineage>
</organism>
<dbReference type="KEGG" id="lez:GLE_5064"/>
<evidence type="ECO:0000313" key="3">
    <source>
        <dbReference type="Proteomes" id="UP000061569"/>
    </source>
</evidence>
<proteinExistence type="predicted"/>
<feature type="chain" id="PRO_5006595599" evidence="1">
    <location>
        <begin position="23"/>
        <end position="94"/>
    </location>
</feature>
<keyword evidence="1" id="KW-0732">Signal</keyword>
<feature type="signal peptide" evidence="1">
    <location>
        <begin position="1"/>
        <end position="22"/>
    </location>
</feature>
<name>A0A0S2DPN5_LYSEN</name>
<evidence type="ECO:0000313" key="2">
    <source>
        <dbReference type="EMBL" id="ALN60405.1"/>
    </source>
</evidence>
<accession>A0A0S2DPN5</accession>
<dbReference type="Proteomes" id="UP000061569">
    <property type="component" value="Chromosome"/>
</dbReference>
<gene>
    <name evidence="2" type="ORF">GLE_5064</name>
</gene>
<protein>
    <submittedName>
        <fullName evidence="2">Uncharacterized protein</fullName>
    </submittedName>
</protein>
<dbReference type="EMBL" id="CP013140">
    <property type="protein sequence ID" value="ALN60405.1"/>
    <property type="molecule type" value="Genomic_DNA"/>
</dbReference>
<dbReference type="AlphaFoldDB" id="A0A0S2DPN5"/>
<evidence type="ECO:0000256" key="1">
    <source>
        <dbReference type="SAM" id="SignalP"/>
    </source>
</evidence>
<reference evidence="2 3" key="1">
    <citation type="submission" date="2015-11" db="EMBL/GenBank/DDBJ databases">
        <title>Genome sequences of Lysobacter enzymogenes strain C3 and Lysobacter antibioticus ATCC 29479.</title>
        <authorList>
            <person name="Kobayashi D.Y."/>
        </authorList>
    </citation>
    <scope>NUCLEOTIDE SEQUENCE [LARGE SCALE GENOMIC DNA]</scope>
    <source>
        <strain evidence="2 3">C3</strain>
    </source>
</reference>